<dbReference type="PANTHER" id="PTHR43649:SF29">
    <property type="entry name" value="OSMOPROTECTIVE COMPOUNDS-BINDING PROTEIN GGTB"/>
    <property type="match status" value="1"/>
</dbReference>
<dbReference type="InterPro" id="IPR050490">
    <property type="entry name" value="Bact_solute-bd_prot1"/>
</dbReference>
<evidence type="ECO:0000256" key="1">
    <source>
        <dbReference type="ARBA" id="ARBA00008520"/>
    </source>
</evidence>
<dbReference type="Gene3D" id="3.40.190.10">
    <property type="entry name" value="Periplasmic binding protein-like II"/>
    <property type="match status" value="2"/>
</dbReference>
<proteinExistence type="inferred from homology"/>
<accession>A0A895YPA3</accession>
<reference evidence="3" key="1">
    <citation type="submission" date="2021-02" db="EMBL/GenBank/DDBJ databases">
        <title>Natrosporangium hydrolyticum gen. nov., sp. nov, a haloalkaliphilic actinobacterium from a soda solonchak soil.</title>
        <authorList>
            <person name="Sorokin D.Y."/>
            <person name="Khijniak T.V."/>
            <person name="Zakharycheva A.P."/>
            <person name="Boueva O.V."/>
            <person name="Ariskina E.V."/>
            <person name="Hahnke R.L."/>
            <person name="Bunk B."/>
            <person name="Sproer C."/>
            <person name="Schumann P."/>
            <person name="Evtushenko L.I."/>
            <person name="Kublanov I.V."/>
        </authorList>
    </citation>
    <scope>NUCLEOTIDE SEQUENCE</scope>
    <source>
        <strain evidence="3">DSM 106523</strain>
    </source>
</reference>
<comment type="similarity">
    <text evidence="1">Belongs to the bacterial solute-binding protein 1 family.</text>
</comment>
<sequence length="408" mass="44328">MGAAAVLGGCATGGGGDSGGDGTLVLQSSLSDEAPRQALTEVVDDYDEHDVTLNTIAIETFRAQLPSYLSSGNPPDVLTWYAGAVARDYAQRGFLLDLSDLWSGDGACANFSDALRELSTDDAGQQIFVPTNYYWWGVFYRRSAFDEWGVQPAETWDDFLALCAEIQGQGADPLAMGTGGTPWVASGWFDYLNLRINGVDFHRELLAGEHSFDGPEVREVMERYRELLPYFDPNGRSQSWQDAVTPLVNKSAGMYLIGAFITQLVPEDELDDIDFFRVPVIDSAVPLAEEAPTDGYFASANSTDPEGAMSLLAHLASPEAQQKFIELSASSNLPTSPDVDTSSFSPLVQKGIELLNESAAITQFFNRDSSDELQTTADDALTRFLDRPDDVDTILADWQSAAARVFSS</sequence>
<keyword evidence="4" id="KW-1185">Reference proteome</keyword>
<keyword evidence="2" id="KW-0813">Transport</keyword>
<dbReference type="EMBL" id="CP070499">
    <property type="protein sequence ID" value="QSB17123.1"/>
    <property type="molecule type" value="Genomic_DNA"/>
</dbReference>
<name>A0A895YPA3_9ACTN</name>
<evidence type="ECO:0000313" key="4">
    <source>
        <dbReference type="Proteomes" id="UP000662857"/>
    </source>
</evidence>
<evidence type="ECO:0000313" key="3">
    <source>
        <dbReference type="EMBL" id="QSB17123.1"/>
    </source>
</evidence>
<dbReference type="Pfam" id="PF01547">
    <property type="entry name" value="SBP_bac_1"/>
    <property type="match status" value="1"/>
</dbReference>
<gene>
    <name evidence="3" type="ORF">JQS43_05570</name>
</gene>
<evidence type="ECO:0000256" key="2">
    <source>
        <dbReference type="ARBA" id="ARBA00022448"/>
    </source>
</evidence>
<dbReference type="InterPro" id="IPR006059">
    <property type="entry name" value="SBP"/>
</dbReference>
<dbReference type="Proteomes" id="UP000662857">
    <property type="component" value="Chromosome"/>
</dbReference>
<dbReference type="AlphaFoldDB" id="A0A895YPA3"/>
<dbReference type="PANTHER" id="PTHR43649">
    <property type="entry name" value="ARABINOSE-BINDING PROTEIN-RELATED"/>
    <property type="match status" value="1"/>
</dbReference>
<dbReference type="KEGG" id="nhy:JQS43_05570"/>
<organism evidence="3 4">
    <name type="scientific">Natronosporangium hydrolyticum</name>
    <dbReference type="NCBI Taxonomy" id="2811111"/>
    <lineage>
        <taxon>Bacteria</taxon>
        <taxon>Bacillati</taxon>
        <taxon>Actinomycetota</taxon>
        <taxon>Actinomycetes</taxon>
        <taxon>Micromonosporales</taxon>
        <taxon>Micromonosporaceae</taxon>
        <taxon>Natronosporangium</taxon>
    </lineage>
</organism>
<protein>
    <submittedName>
        <fullName evidence="3">Carbohydrate ABC transporter substrate-binding protein</fullName>
    </submittedName>
</protein>
<dbReference type="SUPFAM" id="SSF53850">
    <property type="entry name" value="Periplasmic binding protein-like II"/>
    <property type="match status" value="1"/>
</dbReference>